<dbReference type="PANTHER" id="PTHR47534:SF3">
    <property type="entry name" value="ALCOHOL DEHYDROGENASE-LIKE C-TERMINAL DOMAIN-CONTAINING PROTEIN"/>
    <property type="match status" value="1"/>
</dbReference>
<dbReference type="Gene3D" id="3.40.50.720">
    <property type="entry name" value="NAD(P)-binding Rossmann-like Domain"/>
    <property type="match status" value="1"/>
</dbReference>
<organism evidence="2 3">
    <name type="scientific">Lasiosphaeria miniovina</name>
    <dbReference type="NCBI Taxonomy" id="1954250"/>
    <lineage>
        <taxon>Eukaryota</taxon>
        <taxon>Fungi</taxon>
        <taxon>Dikarya</taxon>
        <taxon>Ascomycota</taxon>
        <taxon>Pezizomycotina</taxon>
        <taxon>Sordariomycetes</taxon>
        <taxon>Sordariomycetidae</taxon>
        <taxon>Sordariales</taxon>
        <taxon>Lasiosphaeriaceae</taxon>
        <taxon>Lasiosphaeria</taxon>
    </lineage>
</organism>
<dbReference type="RefSeq" id="XP_060294113.1">
    <property type="nucleotide sequence ID" value="XM_060436028.1"/>
</dbReference>
<dbReference type="GO" id="GO:0016491">
    <property type="term" value="F:oxidoreductase activity"/>
    <property type="evidence" value="ECO:0007669"/>
    <property type="project" value="UniProtKB-KW"/>
</dbReference>
<feature type="non-terminal residue" evidence="2">
    <location>
        <position position="335"/>
    </location>
</feature>
<protein>
    <submittedName>
        <fullName evidence="2">Uncharacterized protein</fullName>
    </submittedName>
</protein>
<evidence type="ECO:0000313" key="3">
    <source>
        <dbReference type="Proteomes" id="UP001172101"/>
    </source>
</evidence>
<dbReference type="AlphaFoldDB" id="A0AA40DRE8"/>
<reference evidence="2" key="1">
    <citation type="submission" date="2023-06" db="EMBL/GenBank/DDBJ databases">
        <title>Genome-scale phylogeny and comparative genomics of the fungal order Sordariales.</title>
        <authorList>
            <consortium name="Lawrence Berkeley National Laboratory"/>
            <person name="Hensen N."/>
            <person name="Bonometti L."/>
            <person name="Westerberg I."/>
            <person name="Brannstrom I.O."/>
            <person name="Guillou S."/>
            <person name="Cros-Aarteil S."/>
            <person name="Calhoun S."/>
            <person name="Haridas S."/>
            <person name="Kuo A."/>
            <person name="Mondo S."/>
            <person name="Pangilinan J."/>
            <person name="Riley R."/>
            <person name="LaButti K."/>
            <person name="Andreopoulos B."/>
            <person name="Lipzen A."/>
            <person name="Chen C."/>
            <person name="Yanf M."/>
            <person name="Daum C."/>
            <person name="Ng V."/>
            <person name="Clum A."/>
            <person name="Steindorff A."/>
            <person name="Ohm R."/>
            <person name="Martin F."/>
            <person name="Silar P."/>
            <person name="Natvig D."/>
            <person name="Lalanne C."/>
            <person name="Gautier V."/>
            <person name="Ament-velasquez S.L."/>
            <person name="Kruys A."/>
            <person name="Hutchinson M.I."/>
            <person name="Powell A.J."/>
            <person name="Barry K."/>
            <person name="Miller A.N."/>
            <person name="Grigoriev I.V."/>
            <person name="Debuchy R."/>
            <person name="Gladieux P."/>
            <person name="Thoren M.H."/>
            <person name="Johannesson H."/>
        </authorList>
    </citation>
    <scope>NUCLEOTIDE SEQUENCE</scope>
    <source>
        <strain evidence="2">SMH2392-1A</strain>
    </source>
</reference>
<dbReference type="SUPFAM" id="SSF51735">
    <property type="entry name" value="NAD(P)-binding Rossmann-fold domains"/>
    <property type="match status" value="1"/>
</dbReference>
<evidence type="ECO:0000313" key="2">
    <source>
        <dbReference type="EMBL" id="KAK0712790.1"/>
    </source>
</evidence>
<accession>A0AA40DRE8</accession>
<gene>
    <name evidence="2" type="ORF">B0T26DRAFT_618521</name>
</gene>
<dbReference type="EMBL" id="JAUIRO010000005">
    <property type="protein sequence ID" value="KAK0712790.1"/>
    <property type="molecule type" value="Genomic_DNA"/>
</dbReference>
<dbReference type="InterPro" id="IPR002347">
    <property type="entry name" value="SDR_fam"/>
</dbReference>
<comment type="caution">
    <text evidence="2">The sequence shown here is derived from an EMBL/GenBank/DDBJ whole genome shotgun (WGS) entry which is preliminary data.</text>
</comment>
<sequence>VNKITEVSQANAAFAEDGREGLVFVFAGATGGIGAATLEKLAAMVRSATFHVAGRSASRFASRRARLEDLNPKLAVKFFECDVSLLAGVDAFARAVVAAESKVDYLFMSQGKLPFAGAHCKPGTKDTSEALEAAFALSYFSRMRLTSALLPLLQRAPQPRVLCVLNGGHEEALAEDDLALAKPGAWSAGASIAHTTTLSTLALDLLSAKHTNITFLHAYPGLVRTGIAAAMAAPESAGWLGRARAAVLRGLFGSFLWLVGTTAETAGERQAYHLTGLPVGGGERQLGRVVLVDDKSEIVHGTPVLARYRAEGWPERVWEFTVGVFESVVASASPS</sequence>
<keyword evidence="3" id="KW-1185">Reference proteome</keyword>
<evidence type="ECO:0000256" key="1">
    <source>
        <dbReference type="ARBA" id="ARBA00023002"/>
    </source>
</evidence>
<keyword evidence="1" id="KW-0560">Oxidoreductase</keyword>
<dbReference type="InterPro" id="IPR052228">
    <property type="entry name" value="Sec_Metab_Biosynth_Oxidored"/>
</dbReference>
<dbReference type="Pfam" id="PF00106">
    <property type="entry name" value="adh_short"/>
    <property type="match status" value="1"/>
</dbReference>
<name>A0AA40DRE8_9PEZI</name>
<dbReference type="Proteomes" id="UP001172101">
    <property type="component" value="Unassembled WGS sequence"/>
</dbReference>
<feature type="non-terminal residue" evidence="2">
    <location>
        <position position="1"/>
    </location>
</feature>
<dbReference type="InterPro" id="IPR036291">
    <property type="entry name" value="NAD(P)-bd_dom_sf"/>
</dbReference>
<proteinExistence type="predicted"/>
<dbReference type="PANTHER" id="PTHR47534">
    <property type="entry name" value="YALI0E05731P"/>
    <property type="match status" value="1"/>
</dbReference>
<dbReference type="GeneID" id="85319298"/>